<reference evidence="3 4" key="1">
    <citation type="journal article" date="2014" name="Antonie Van Leeuwenhoek">
        <title>Hyphomonas beringensis sp. nov. and Hyphomonas chukchiensis sp. nov., isolated from surface seawater of the Bering Sea and Chukchi Sea.</title>
        <authorList>
            <person name="Li C."/>
            <person name="Lai Q."/>
            <person name="Li G."/>
            <person name="Dong C."/>
            <person name="Wang J."/>
            <person name="Liao Y."/>
            <person name="Shao Z."/>
        </authorList>
    </citation>
    <scope>NUCLEOTIDE SEQUENCE [LARGE SCALE GENOMIC DNA]</scope>
    <source>
        <strain evidence="3 4">22II1-22F38</strain>
    </source>
</reference>
<accession>A0A059E7P2</accession>
<evidence type="ECO:0000256" key="1">
    <source>
        <dbReference type="SAM" id="SignalP"/>
    </source>
</evidence>
<organism evidence="3 4">
    <name type="scientific">Hyphomonas atlantica</name>
    <dbReference type="NCBI Taxonomy" id="1280948"/>
    <lineage>
        <taxon>Bacteria</taxon>
        <taxon>Pseudomonadati</taxon>
        <taxon>Pseudomonadota</taxon>
        <taxon>Alphaproteobacteria</taxon>
        <taxon>Hyphomonadales</taxon>
        <taxon>Hyphomonadaceae</taxon>
        <taxon>Hyphomonas</taxon>
    </lineage>
</organism>
<dbReference type="InterPro" id="IPR033900">
    <property type="entry name" value="Gram_neg_porin_domain"/>
</dbReference>
<feature type="chain" id="PRO_5001576008" description="Porin domain-containing protein" evidence="1">
    <location>
        <begin position="21"/>
        <end position="393"/>
    </location>
</feature>
<comment type="caution">
    <text evidence="3">The sequence shown here is derived from an EMBL/GenBank/DDBJ whole genome shotgun (WGS) entry which is preliminary data.</text>
</comment>
<dbReference type="RefSeq" id="WP_035549712.1">
    <property type="nucleotide sequence ID" value="NZ_AWFH01000006.1"/>
</dbReference>
<dbReference type="Pfam" id="PF13609">
    <property type="entry name" value="Porin_4"/>
    <property type="match status" value="1"/>
</dbReference>
<dbReference type="eggNOG" id="COG3203">
    <property type="taxonomic scope" value="Bacteria"/>
</dbReference>
<evidence type="ECO:0000313" key="3">
    <source>
        <dbReference type="EMBL" id="KCZ63557.1"/>
    </source>
</evidence>
<name>A0A059E7P2_9PROT</name>
<feature type="signal peptide" evidence="1">
    <location>
        <begin position="1"/>
        <end position="20"/>
    </location>
</feature>
<dbReference type="Proteomes" id="UP000024547">
    <property type="component" value="Unassembled WGS sequence"/>
</dbReference>
<dbReference type="STRING" id="1280948.HY36_14775"/>
<dbReference type="PATRIC" id="fig|1280948.3.peg.1190"/>
<dbReference type="InterPro" id="IPR023614">
    <property type="entry name" value="Porin_dom_sf"/>
</dbReference>
<protein>
    <recommendedName>
        <fullName evidence="2">Porin domain-containing protein</fullName>
    </recommendedName>
</protein>
<dbReference type="SUPFAM" id="SSF56935">
    <property type="entry name" value="Porins"/>
    <property type="match status" value="1"/>
</dbReference>
<sequence length="393" mass="41881">MKVVGISLLTVLFAMPAAHAQWEEDWNPWETETEFGATIVLAPDADEQALGRIWAGASTNRILENGLEIGVSGRVEAQKDHPQRAGFSGIFIPGDSSQTGFQGAYTGLASGPAPDEVDLRAELEEAYVYIGGGYGEVRLGRDEGVAARFQENAPSVFSTLALGRQSLDPTGIDMVTTRHDLTGPSAKLSYATPRLVGIRAGLSFTPKADVRGLDRDADRNLPGVAPITLTNAVEGSVNVSRLLRDQGVRVSAALAASTADVDTPFYATSVYDRVTTFSAGARAEFETISLGFTWLQSDNGLAQSADYESWTAGVTKTFGKTRIGLEFGAAEDGLTSLEGDAWKIGIAHDVTEFARISLGYGENSLDRVASEENIAAEWNNSPDGIVIEITLSR</sequence>
<keyword evidence="4" id="KW-1185">Reference proteome</keyword>
<keyword evidence="1" id="KW-0732">Signal</keyword>
<dbReference type="GO" id="GO:0016020">
    <property type="term" value="C:membrane"/>
    <property type="evidence" value="ECO:0007669"/>
    <property type="project" value="InterPro"/>
</dbReference>
<feature type="domain" description="Porin" evidence="2">
    <location>
        <begin position="57"/>
        <end position="364"/>
    </location>
</feature>
<gene>
    <name evidence="3" type="ORF">HY36_14775</name>
</gene>
<dbReference type="AlphaFoldDB" id="A0A059E7P2"/>
<dbReference type="OrthoDB" id="6758483at2"/>
<dbReference type="EMBL" id="AWFH01000006">
    <property type="protein sequence ID" value="KCZ63557.1"/>
    <property type="molecule type" value="Genomic_DNA"/>
</dbReference>
<dbReference type="Gene3D" id="2.40.160.10">
    <property type="entry name" value="Porin"/>
    <property type="match status" value="1"/>
</dbReference>
<proteinExistence type="predicted"/>
<evidence type="ECO:0000313" key="4">
    <source>
        <dbReference type="Proteomes" id="UP000024547"/>
    </source>
</evidence>
<dbReference type="GO" id="GO:0015288">
    <property type="term" value="F:porin activity"/>
    <property type="evidence" value="ECO:0007669"/>
    <property type="project" value="InterPro"/>
</dbReference>
<evidence type="ECO:0000259" key="2">
    <source>
        <dbReference type="Pfam" id="PF13609"/>
    </source>
</evidence>